<evidence type="ECO:0000256" key="1">
    <source>
        <dbReference type="ARBA" id="ARBA00022552"/>
    </source>
</evidence>
<dbReference type="HAMAP" id="MF_01547">
    <property type="entry name" value="RNA_methyltr_E"/>
    <property type="match status" value="1"/>
</dbReference>
<feature type="binding site" evidence="11">
    <location>
        <position position="81"/>
    </location>
    <ligand>
        <name>S-adenosyl-L-methionine</name>
        <dbReference type="ChEBI" id="CHEBI:59789"/>
    </ligand>
</feature>
<evidence type="ECO:0000256" key="10">
    <source>
        <dbReference type="ARBA" id="ARBA00048970"/>
    </source>
</evidence>
<keyword evidence="4 11" id="KW-0949">S-adenosyl-L-methionine</keyword>
<keyword evidence="14" id="KW-1185">Reference proteome</keyword>
<dbReference type="RefSeq" id="WP_338521952.1">
    <property type="nucleotide sequence ID" value="NZ_CP135136.1"/>
</dbReference>
<dbReference type="PIRSF" id="PIRSF005461">
    <property type="entry name" value="23S_rRNA_mtase"/>
    <property type="match status" value="1"/>
</dbReference>
<feature type="binding site" evidence="11">
    <location>
        <position position="97"/>
    </location>
    <ligand>
        <name>S-adenosyl-L-methionine</name>
        <dbReference type="ChEBI" id="CHEBI:59789"/>
    </ligand>
</feature>
<evidence type="ECO:0000256" key="9">
    <source>
        <dbReference type="ARBA" id="ARBA00042745"/>
    </source>
</evidence>
<reference evidence="13" key="1">
    <citation type="submission" date="2023-09" db="EMBL/GenBank/DDBJ databases">
        <title>Genomes of two closely related lineages of the louse Polyplax serrata with different host specificities.</title>
        <authorList>
            <person name="Martinu J."/>
            <person name="Tarabai H."/>
            <person name="Stefka J."/>
            <person name="Hypsa V."/>
        </authorList>
    </citation>
    <scope>NUCLEOTIDE SEQUENCE [LARGE SCALE GENOMIC DNA]</scope>
    <source>
        <strain evidence="13">HR10_N</strain>
    </source>
</reference>
<feature type="binding site" evidence="11">
    <location>
        <position position="63"/>
    </location>
    <ligand>
        <name>S-adenosyl-L-methionine</name>
        <dbReference type="ChEBI" id="CHEBI:59789"/>
    </ligand>
</feature>
<evidence type="ECO:0000256" key="5">
    <source>
        <dbReference type="ARBA" id="ARBA00037569"/>
    </source>
</evidence>
<sequence length="212" mass="24974">MPCSKKKNHWVHNFYFRDPFSKRAKFEGYRSRAIYKLKEIDEKENLLRFGINIINLGSSPGSWIQYILRKLGRNVKVYALDKVSMKDIFGVSFIHGDFCDNSVLDKLFSLLRDKKIELVLSDMAYSMSGFPEIDIPRLLELDELVLRFSVKVLKFNGVMLVKVFYGYGLNDFINKVRFYFREVKIYKPLASRSFSREAYLLAKYFVGCNKMF</sequence>
<dbReference type="InterPro" id="IPR002877">
    <property type="entry name" value="RNA_MeTrfase_FtsJ_dom"/>
</dbReference>
<dbReference type="InterPro" id="IPR029063">
    <property type="entry name" value="SAM-dependent_MTases_sf"/>
</dbReference>
<dbReference type="PANTHER" id="PTHR10920">
    <property type="entry name" value="RIBOSOMAL RNA METHYLTRANSFERASE"/>
    <property type="match status" value="1"/>
</dbReference>
<feature type="active site" description="Proton acceptor" evidence="11">
    <location>
        <position position="162"/>
    </location>
</feature>
<evidence type="ECO:0000259" key="12">
    <source>
        <dbReference type="Pfam" id="PF01728"/>
    </source>
</evidence>
<comment type="catalytic activity">
    <reaction evidence="10 11">
        <text>uridine(2552) in 23S rRNA + S-adenosyl-L-methionine = 2'-O-methyluridine(2552) in 23S rRNA + S-adenosyl-L-homocysteine + H(+)</text>
        <dbReference type="Rhea" id="RHEA:42720"/>
        <dbReference type="Rhea" id="RHEA-COMP:10202"/>
        <dbReference type="Rhea" id="RHEA-COMP:10203"/>
        <dbReference type="ChEBI" id="CHEBI:15378"/>
        <dbReference type="ChEBI" id="CHEBI:57856"/>
        <dbReference type="ChEBI" id="CHEBI:59789"/>
        <dbReference type="ChEBI" id="CHEBI:65315"/>
        <dbReference type="ChEBI" id="CHEBI:74478"/>
        <dbReference type="EC" id="2.1.1.166"/>
    </reaction>
</comment>
<dbReference type="Proteomes" id="UP001360424">
    <property type="component" value="Chromosome"/>
</dbReference>
<dbReference type="EC" id="2.1.1.166" evidence="6 11"/>
<dbReference type="PANTHER" id="PTHR10920:SF18">
    <property type="entry name" value="RRNA METHYLTRANSFERASE 2, MITOCHONDRIAL"/>
    <property type="match status" value="1"/>
</dbReference>
<evidence type="ECO:0000256" key="8">
    <source>
        <dbReference type="ARBA" id="ARBA00041995"/>
    </source>
</evidence>
<evidence type="ECO:0000256" key="3">
    <source>
        <dbReference type="ARBA" id="ARBA00022679"/>
    </source>
</evidence>
<dbReference type="GO" id="GO:0008168">
    <property type="term" value="F:methyltransferase activity"/>
    <property type="evidence" value="ECO:0007669"/>
    <property type="project" value="UniProtKB-KW"/>
</dbReference>
<feature type="binding site" evidence="11">
    <location>
        <position position="122"/>
    </location>
    <ligand>
        <name>S-adenosyl-L-methionine</name>
        <dbReference type="ChEBI" id="CHEBI:59789"/>
    </ligand>
</feature>
<dbReference type="InterPro" id="IPR050082">
    <property type="entry name" value="RNA_methyltr_RlmE"/>
</dbReference>
<evidence type="ECO:0000313" key="13">
    <source>
        <dbReference type="EMBL" id="WWR12231.1"/>
    </source>
</evidence>
<gene>
    <name evidence="11" type="primary">rlmE</name>
    <name evidence="11" type="synonym">ftsJ</name>
    <name evidence="11" type="synonym">rrmJ</name>
    <name evidence="13" type="ORF">RQL38_01235</name>
</gene>
<dbReference type="InterPro" id="IPR015507">
    <property type="entry name" value="rRNA-MeTfrase_E"/>
</dbReference>
<keyword evidence="2 11" id="KW-0489">Methyltransferase</keyword>
<keyword evidence="11" id="KW-0963">Cytoplasm</keyword>
<proteinExistence type="inferred from homology"/>
<keyword evidence="1 11" id="KW-0698">rRNA processing</keyword>
<evidence type="ECO:0000256" key="2">
    <source>
        <dbReference type="ARBA" id="ARBA00022603"/>
    </source>
</evidence>
<evidence type="ECO:0000256" key="7">
    <source>
        <dbReference type="ARBA" id="ARBA00041129"/>
    </source>
</evidence>
<name>A0ABZ2GZI2_9GAMM</name>
<dbReference type="EMBL" id="CP135136">
    <property type="protein sequence ID" value="WWR12231.1"/>
    <property type="molecule type" value="Genomic_DNA"/>
</dbReference>
<evidence type="ECO:0000256" key="4">
    <source>
        <dbReference type="ARBA" id="ARBA00022691"/>
    </source>
</evidence>
<comment type="subcellular location">
    <subcellularLocation>
        <location evidence="11">Cytoplasm</location>
    </subcellularLocation>
</comment>
<comment type="function">
    <text evidence="5 11">Specifically methylates the uridine in position 2552 of 23S rRNA at the 2'-O position of the ribose in the fully assembled 50S ribosomal subunit.</text>
</comment>
<evidence type="ECO:0000313" key="14">
    <source>
        <dbReference type="Proteomes" id="UP001360424"/>
    </source>
</evidence>
<comment type="similarity">
    <text evidence="11">Belongs to the class I-like SAM-binding methyltransferase superfamily. RNA methyltransferase RlmE family.</text>
</comment>
<evidence type="ECO:0000256" key="6">
    <source>
        <dbReference type="ARBA" id="ARBA00038861"/>
    </source>
</evidence>
<feature type="binding site" evidence="11">
    <location>
        <position position="61"/>
    </location>
    <ligand>
        <name>S-adenosyl-L-methionine</name>
        <dbReference type="ChEBI" id="CHEBI:59789"/>
    </ligand>
</feature>
<organism evidence="13 14">
    <name type="scientific">Candidatus Legionella polyplacis</name>
    <dbReference type="NCBI Taxonomy" id="2005262"/>
    <lineage>
        <taxon>Bacteria</taxon>
        <taxon>Pseudomonadati</taxon>
        <taxon>Pseudomonadota</taxon>
        <taxon>Gammaproteobacteria</taxon>
        <taxon>Legionellales</taxon>
        <taxon>Legionellaceae</taxon>
        <taxon>Legionella</taxon>
    </lineage>
</organism>
<dbReference type="Gene3D" id="3.40.50.150">
    <property type="entry name" value="Vaccinia Virus protein VP39"/>
    <property type="match status" value="1"/>
</dbReference>
<feature type="domain" description="Ribosomal RNA methyltransferase FtsJ" evidence="12">
    <location>
        <begin position="29"/>
        <end position="204"/>
    </location>
</feature>
<keyword evidence="3 11" id="KW-0808">Transferase</keyword>
<accession>A0ABZ2GZI2</accession>
<dbReference type="GO" id="GO:0032259">
    <property type="term" value="P:methylation"/>
    <property type="evidence" value="ECO:0007669"/>
    <property type="project" value="UniProtKB-KW"/>
</dbReference>
<protein>
    <recommendedName>
        <fullName evidence="7 11">Ribosomal RNA large subunit methyltransferase E</fullName>
        <ecNumber evidence="6 11">2.1.1.166</ecNumber>
    </recommendedName>
    <alternativeName>
        <fullName evidence="9 11">23S rRNA Um2552 methyltransferase</fullName>
    </alternativeName>
    <alternativeName>
        <fullName evidence="8 11">rRNA (uridine-2'-O-)-methyltransferase</fullName>
    </alternativeName>
</protein>
<dbReference type="SUPFAM" id="SSF53335">
    <property type="entry name" value="S-adenosyl-L-methionine-dependent methyltransferases"/>
    <property type="match status" value="1"/>
</dbReference>
<evidence type="ECO:0000256" key="11">
    <source>
        <dbReference type="HAMAP-Rule" id="MF_01547"/>
    </source>
</evidence>
<dbReference type="Pfam" id="PF01728">
    <property type="entry name" value="FtsJ"/>
    <property type="match status" value="1"/>
</dbReference>